<feature type="transmembrane region" description="Helical" evidence="5">
    <location>
        <begin position="428"/>
        <end position="449"/>
    </location>
</feature>
<proteinExistence type="predicted"/>
<dbReference type="Gene3D" id="1.20.1250.20">
    <property type="entry name" value="MFS general substrate transporter like domains"/>
    <property type="match status" value="1"/>
</dbReference>
<feature type="transmembrane region" description="Helical" evidence="5">
    <location>
        <begin position="461"/>
        <end position="480"/>
    </location>
</feature>
<comment type="subcellular location">
    <subcellularLocation>
        <location evidence="1">Membrane</location>
        <topology evidence="1">Multi-pass membrane protein</topology>
    </subcellularLocation>
</comment>
<feature type="transmembrane region" description="Helical" evidence="5">
    <location>
        <begin position="174"/>
        <end position="191"/>
    </location>
</feature>
<dbReference type="Pfam" id="PF00083">
    <property type="entry name" value="Sugar_tr"/>
    <property type="match status" value="1"/>
</dbReference>
<dbReference type="PANTHER" id="PTHR24064">
    <property type="entry name" value="SOLUTE CARRIER FAMILY 22 MEMBER"/>
    <property type="match status" value="1"/>
</dbReference>
<dbReference type="SUPFAM" id="SSF103473">
    <property type="entry name" value="MFS general substrate transporter"/>
    <property type="match status" value="1"/>
</dbReference>
<feature type="transmembrane region" description="Helical" evidence="5">
    <location>
        <begin position="142"/>
        <end position="162"/>
    </location>
</feature>
<feature type="transmembrane region" description="Helical" evidence="5">
    <location>
        <begin position="203"/>
        <end position="225"/>
    </location>
</feature>
<dbReference type="InterPro" id="IPR005828">
    <property type="entry name" value="MFS_sugar_transport-like"/>
</dbReference>
<dbReference type="PROSITE" id="PS50850">
    <property type="entry name" value="MFS"/>
    <property type="match status" value="1"/>
</dbReference>
<keyword evidence="2 5" id="KW-0812">Transmembrane</keyword>
<evidence type="ECO:0000256" key="5">
    <source>
        <dbReference type="SAM" id="Phobius"/>
    </source>
</evidence>
<dbReference type="PROSITE" id="PS00216">
    <property type="entry name" value="SUGAR_TRANSPORT_1"/>
    <property type="match status" value="2"/>
</dbReference>
<feature type="transmembrane region" description="Helical" evidence="5">
    <location>
        <begin position="260"/>
        <end position="278"/>
    </location>
</feature>
<protein>
    <recommendedName>
        <fullName evidence="6">Major facilitator superfamily (MFS) profile domain-containing protein</fullName>
    </recommendedName>
</protein>
<feature type="transmembrane region" description="Helical" evidence="5">
    <location>
        <begin position="403"/>
        <end position="422"/>
    </location>
</feature>
<sequence>MCISVVHACNRCELVKMASAQDIDTLMGHLGDFGIYQALQFTLHILSAATAGLNMLTLVTVAAVPEYRCKIPNYDTNKTDMHLNETTLDMYIPRLPSGKIDSCSLINTTTNAIYKCNSWVFDDTYYGTTRAVEWNLVCDRRWMGAVSQSAYMFGVFTGAIWLGNLADKIGRKPVFCWSAVFQVVFGVGVAFTPEYISFLVMRYLYGIFGSAGSYIPGFVLTMELIGPSKRSICGVAFQAAFATGIMLVAGWGAIIKDRQLLQIVYGCHALLLCAHFWIMDESPRWLWANGRKSEAVSILNRALKMNKSTVTITLDDINKTTEGKKTSDDQAGMLNLFKTPNLRKKTFNIMLCWFANSLVYYGLSLSTGSMTGNPFFVLFLMGFVELPCYVVTVYLMDKLGRRSLTSFAMIVGGICCIIAVSLPEGSLSTGFVFAGKFLIAGSFAILYNYSAELFPTVIRNSAMGLGSMCARTSGALTPLITLLDSFDPKMPAIIFSVIALISGAFVSLLPETLGKPMQQTIEDGESFGVGDTCFSALCIKRIKDEDDDTKSKMDMEANNAKY</sequence>
<organism evidence="7 8">
    <name type="scientific">Acanthoscelides obtectus</name>
    <name type="common">Bean weevil</name>
    <name type="synonym">Bruchus obtectus</name>
    <dbReference type="NCBI Taxonomy" id="200917"/>
    <lineage>
        <taxon>Eukaryota</taxon>
        <taxon>Metazoa</taxon>
        <taxon>Ecdysozoa</taxon>
        <taxon>Arthropoda</taxon>
        <taxon>Hexapoda</taxon>
        <taxon>Insecta</taxon>
        <taxon>Pterygota</taxon>
        <taxon>Neoptera</taxon>
        <taxon>Endopterygota</taxon>
        <taxon>Coleoptera</taxon>
        <taxon>Polyphaga</taxon>
        <taxon>Cucujiformia</taxon>
        <taxon>Chrysomeloidea</taxon>
        <taxon>Chrysomelidae</taxon>
        <taxon>Bruchinae</taxon>
        <taxon>Bruchini</taxon>
        <taxon>Acanthoscelides</taxon>
    </lineage>
</organism>
<feature type="transmembrane region" description="Helical" evidence="5">
    <location>
        <begin position="375"/>
        <end position="396"/>
    </location>
</feature>
<dbReference type="GO" id="GO:0022857">
    <property type="term" value="F:transmembrane transporter activity"/>
    <property type="evidence" value="ECO:0007669"/>
    <property type="project" value="InterPro"/>
</dbReference>
<evidence type="ECO:0000256" key="4">
    <source>
        <dbReference type="ARBA" id="ARBA00023136"/>
    </source>
</evidence>
<dbReference type="GO" id="GO:0016020">
    <property type="term" value="C:membrane"/>
    <property type="evidence" value="ECO:0007669"/>
    <property type="project" value="UniProtKB-SubCell"/>
</dbReference>
<dbReference type="OrthoDB" id="5141738at2759"/>
<dbReference type="AlphaFoldDB" id="A0A9P0PBU1"/>
<evidence type="ECO:0000256" key="1">
    <source>
        <dbReference type="ARBA" id="ARBA00004141"/>
    </source>
</evidence>
<dbReference type="InterPro" id="IPR020846">
    <property type="entry name" value="MFS_dom"/>
</dbReference>
<dbReference type="InterPro" id="IPR036259">
    <property type="entry name" value="MFS_trans_sf"/>
</dbReference>
<feature type="transmembrane region" description="Helical" evidence="5">
    <location>
        <begin position="492"/>
        <end position="509"/>
    </location>
</feature>
<keyword evidence="3 5" id="KW-1133">Transmembrane helix</keyword>
<gene>
    <name evidence="7" type="ORF">ACAOBT_LOCUS11873</name>
</gene>
<name>A0A9P0PBU1_ACAOB</name>
<evidence type="ECO:0000313" key="8">
    <source>
        <dbReference type="Proteomes" id="UP001152888"/>
    </source>
</evidence>
<feature type="domain" description="Major facilitator superfamily (MFS) profile" evidence="6">
    <location>
        <begin position="103"/>
        <end position="514"/>
    </location>
</feature>
<evidence type="ECO:0000313" key="7">
    <source>
        <dbReference type="EMBL" id="CAH1975970.1"/>
    </source>
</evidence>
<reference evidence="7" key="1">
    <citation type="submission" date="2022-03" db="EMBL/GenBank/DDBJ databases">
        <authorList>
            <person name="Sayadi A."/>
        </authorList>
    </citation>
    <scope>NUCLEOTIDE SEQUENCE</scope>
</reference>
<evidence type="ECO:0000259" key="6">
    <source>
        <dbReference type="PROSITE" id="PS50850"/>
    </source>
</evidence>
<comment type="caution">
    <text evidence="7">The sequence shown here is derived from an EMBL/GenBank/DDBJ whole genome shotgun (WGS) entry which is preliminary data.</text>
</comment>
<evidence type="ECO:0000256" key="2">
    <source>
        <dbReference type="ARBA" id="ARBA00022692"/>
    </source>
</evidence>
<keyword evidence="4 5" id="KW-0472">Membrane</keyword>
<dbReference type="CDD" id="cd17317">
    <property type="entry name" value="MFS_SLC22"/>
    <property type="match status" value="1"/>
</dbReference>
<feature type="transmembrane region" description="Helical" evidence="5">
    <location>
        <begin position="346"/>
        <end position="363"/>
    </location>
</feature>
<feature type="transmembrane region" description="Helical" evidence="5">
    <location>
        <begin position="232"/>
        <end position="254"/>
    </location>
</feature>
<accession>A0A9P0PBU1</accession>
<dbReference type="Proteomes" id="UP001152888">
    <property type="component" value="Unassembled WGS sequence"/>
</dbReference>
<dbReference type="EMBL" id="CAKOFQ010006841">
    <property type="protein sequence ID" value="CAH1975970.1"/>
    <property type="molecule type" value="Genomic_DNA"/>
</dbReference>
<evidence type="ECO:0000256" key="3">
    <source>
        <dbReference type="ARBA" id="ARBA00022989"/>
    </source>
</evidence>
<keyword evidence="8" id="KW-1185">Reference proteome</keyword>
<dbReference type="InterPro" id="IPR005829">
    <property type="entry name" value="Sugar_transporter_CS"/>
</dbReference>